<evidence type="ECO:0000313" key="2">
    <source>
        <dbReference type="Proteomes" id="UP001139068"/>
    </source>
</evidence>
<dbReference type="InterPro" id="IPR004952">
    <property type="entry name" value="NifX-assoc_nitrogen_fix"/>
</dbReference>
<dbReference type="Proteomes" id="UP001139068">
    <property type="component" value="Unassembled WGS sequence"/>
</dbReference>
<name>A0ABS9YQV0_9MYCO</name>
<reference evidence="1" key="1">
    <citation type="journal article" date="2022" name="ISME J.">
        <title>Identification of active gaseous-alkane degraders at natural gas seeps.</title>
        <authorList>
            <person name="Farhan Ul Haque M."/>
            <person name="Hernandez M."/>
            <person name="Crombie A.T."/>
            <person name="Murrell J.C."/>
        </authorList>
    </citation>
    <scope>NUCLEOTIDE SEQUENCE</scope>
    <source>
        <strain evidence="1">ANDR5</strain>
    </source>
</reference>
<dbReference type="NCBIfam" id="TIGR02935">
    <property type="entry name" value="NifX-associated nitrogen fixation protein"/>
    <property type="match status" value="1"/>
</dbReference>
<keyword evidence="2" id="KW-1185">Reference proteome</keyword>
<proteinExistence type="predicted"/>
<dbReference type="EMBL" id="JAIVFL010000001">
    <property type="protein sequence ID" value="MCI4673635.1"/>
    <property type="molecule type" value="Genomic_DNA"/>
</dbReference>
<protein>
    <submittedName>
        <fullName evidence="1">NifX-associated nitrogen fixation protein</fullName>
    </submittedName>
</protein>
<evidence type="ECO:0000313" key="1">
    <source>
        <dbReference type="EMBL" id="MCI4673635.1"/>
    </source>
</evidence>
<organism evidence="1 2">
    <name type="scientific">Candidatus Mycolicibacterium alkanivorans</name>
    <dbReference type="NCBI Taxonomy" id="2954114"/>
    <lineage>
        <taxon>Bacteria</taxon>
        <taxon>Bacillati</taxon>
        <taxon>Actinomycetota</taxon>
        <taxon>Actinomycetes</taxon>
        <taxon>Mycobacteriales</taxon>
        <taxon>Mycobacteriaceae</taxon>
        <taxon>Mycolicibacterium</taxon>
    </lineage>
</organism>
<dbReference type="Gene3D" id="1.10.3100.20">
    <property type="entry name" value="Protein of unknown function DUF269"/>
    <property type="match status" value="1"/>
</dbReference>
<gene>
    <name evidence="1" type="ORF">K9U37_01135</name>
</gene>
<sequence>MSNFLQDLIDQQRAGDTYGQLDRLADEHMLRPFLVSRENKNEIAVNCDVDAATEARLRSFYQAVAAGIERATGRYTTVVLDLSHEGFGRVIVFAGRLVVVSDVLRDAQRFGFASPEKLAARGDQLVAAGIEAIDRFKEAAGDES</sequence>
<dbReference type="PIRSF" id="PIRSF005788">
    <property type="entry name" value="NifK"/>
    <property type="match status" value="1"/>
</dbReference>
<dbReference type="Pfam" id="PF03270">
    <property type="entry name" value="DUF269"/>
    <property type="match status" value="1"/>
</dbReference>
<dbReference type="RefSeq" id="WP_243070153.1">
    <property type="nucleotide sequence ID" value="NZ_JAIVFL010000001.1"/>
</dbReference>
<comment type="caution">
    <text evidence="1">The sequence shown here is derived from an EMBL/GenBank/DDBJ whole genome shotgun (WGS) entry which is preliminary data.</text>
</comment>
<accession>A0ABS9YQV0</accession>